<keyword evidence="4" id="KW-1185">Reference proteome</keyword>
<dbReference type="GO" id="GO:0005758">
    <property type="term" value="C:mitochondrial intermembrane space"/>
    <property type="evidence" value="ECO:0007669"/>
    <property type="project" value="TreeGrafter"/>
</dbReference>
<dbReference type="GO" id="GO:0048312">
    <property type="term" value="P:intracellular distribution of mitochondria"/>
    <property type="evidence" value="ECO:0007669"/>
    <property type="project" value="TreeGrafter"/>
</dbReference>
<name>A0AA88HYJ1_ARTSF</name>
<dbReference type="PRINTS" id="PR00195">
    <property type="entry name" value="DYNAMIN"/>
</dbReference>
<dbReference type="AlphaFoldDB" id="A0AA88HYJ1"/>
<comment type="caution">
    <text evidence="3">The sequence shown here is derived from an EMBL/GenBank/DDBJ whole genome shotgun (WGS) entry which is preliminary data.</text>
</comment>
<dbReference type="GO" id="GO:0000266">
    <property type="term" value="P:mitochondrial fission"/>
    <property type="evidence" value="ECO:0007669"/>
    <property type="project" value="TreeGrafter"/>
</dbReference>
<dbReference type="PROSITE" id="PS51718">
    <property type="entry name" value="G_DYNAMIN_2"/>
    <property type="match status" value="1"/>
</dbReference>
<proteinExistence type="predicted"/>
<evidence type="ECO:0000313" key="3">
    <source>
        <dbReference type="EMBL" id="KAK2716454.1"/>
    </source>
</evidence>
<evidence type="ECO:0000259" key="2">
    <source>
        <dbReference type="PROSITE" id="PS51718"/>
    </source>
</evidence>
<dbReference type="Proteomes" id="UP001187531">
    <property type="component" value="Unassembled WGS sequence"/>
</dbReference>
<keyword evidence="1" id="KW-0175">Coiled coil</keyword>
<gene>
    <name evidence="3" type="ORF">QYM36_006807</name>
</gene>
<dbReference type="Gene3D" id="3.40.50.300">
    <property type="entry name" value="P-loop containing nucleotide triphosphate hydrolases"/>
    <property type="match status" value="1"/>
</dbReference>
<dbReference type="InterPro" id="IPR027417">
    <property type="entry name" value="P-loop_NTPase"/>
</dbReference>
<evidence type="ECO:0000313" key="4">
    <source>
        <dbReference type="Proteomes" id="UP001187531"/>
    </source>
</evidence>
<dbReference type="InterPro" id="IPR045063">
    <property type="entry name" value="Dynamin_N"/>
</dbReference>
<dbReference type="PANTHER" id="PTHR11566">
    <property type="entry name" value="DYNAMIN"/>
    <property type="match status" value="1"/>
</dbReference>
<dbReference type="PANTHER" id="PTHR11566:SF67">
    <property type="entry name" value="DYNAMIN-LIKE 120 KDA PROTEIN, MITOCHONDRIAL"/>
    <property type="match status" value="1"/>
</dbReference>
<dbReference type="InterPro" id="IPR022812">
    <property type="entry name" value="Dynamin"/>
</dbReference>
<dbReference type="GO" id="GO:0005525">
    <property type="term" value="F:GTP binding"/>
    <property type="evidence" value="ECO:0007669"/>
    <property type="project" value="InterPro"/>
</dbReference>
<reference evidence="3" key="1">
    <citation type="submission" date="2023-07" db="EMBL/GenBank/DDBJ databases">
        <title>Chromosome-level genome assembly of Artemia franciscana.</title>
        <authorList>
            <person name="Jo E."/>
        </authorList>
    </citation>
    <scope>NUCLEOTIDE SEQUENCE</scope>
    <source>
        <tissue evidence="3">Whole body</tissue>
    </source>
</reference>
<dbReference type="GO" id="GO:0003924">
    <property type="term" value="F:GTPase activity"/>
    <property type="evidence" value="ECO:0007669"/>
    <property type="project" value="TreeGrafter"/>
</dbReference>
<organism evidence="3 4">
    <name type="scientific">Artemia franciscana</name>
    <name type="common">Brine shrimp</name>
    <name type="synonym">Artemia sanfranciscana</name>
    <dbReference type="NCBI Taxonomy" id="6661"/>
    <lineage>
        <taxon>Eukaryota</taxon>
        <taxon>Metazoa</taxon>
        <taxon>Ecdysozoa</taxon>
        <taxon>Arthropoda</taxon>
        <taxon>Crustacea</taxon>
        <taxon>Branchiopoda</taxon>
        <taxon>Anostraca</taxon>
        <taxon>Artemiidae</taxon>
        <taxon>Artemia</taxon>
    </lineage>
</organism>
<dbReference type="GO" id="GO:0031966">
    <property type="term" value="C:mitochondrial membrane"/>
    <property type="evidence" value="ECO:0007669"/>
    <property type="project" value="TreeGrafter"/>
</dbReference>
<feature type="non-terminal residue" evidence="3">
    <location>
        <position position="350"/>
    </location>
</feature>
<dbReference type="GO" id="GO:0005874">
    <property type="term" value="C:microtubule"/>
    <property type="evidence" value="ECO:0007669"/>
    <property type="project" value="TreeGrafter"/>
</dbReference>
<dbReference type="GO" id="GO:0008017">
    <property type="term" value="F:microtubule binding"/>
    <property type="evidence" value="ECO:0007669"/>
    <property type="project" value="TreeGrafter"/>
</dbReference>
<dbReference type="GO" id="GO:0006897">
    <property type="term" value="P:endocytosis"/>
    <property type="evidence" value="ECO:0007669"/>
    <property type="project" value="TreeGrafter"/>
</dbReference>
<accession>A0AA88HYJ1</accession>
<dbReference type="GO" id="GO:0008053">
    <property type="term" value="P:mitochondrial fusion"/>
    <property type="evidence" value="ECO:0007669"/>
    <property type="project" value="TreeGrafter"/>
</dbReference>
<dbReference type="EMBL" id="JAVRJZ010000011">
    <property type="protein sequence ID" value="KAK2716454.1"/>
    <property type="molecule type" value="Genomic_DNA"/>
</dbReference>
<dbReference type="GO" id="GO:0016559">
    <property type="term" value="P:peroxisome fission"/>
    <property type="evidence" value="ECO:0007669"/>
    <property type="project" value="TreeGrafter"/>
</dbReference>
<dbReference type="InterPro" id="IPR030381">
    <property type="entry name" value="G_DYNAMIN_dom"/>
</dbReference>
<feature type="domain" description="Dynamin-type G" evidence="2">
    <location>
        <begin position="231"/>
        <end position="350"/>
    </location>
</feature>
<dbReference type="SUPFAM" id="SSF52540">
    <property type="entry name" value="P-loop containing nucleoside triphosphate hydrolases"/>
    <property type="match status" value="1"/>
</dbReference>
<feature type="coiled-coil region" evidence="1">
    <location>
        <begin position="140"/>
        <end position="199"/>
    </location>
</feature>
<sequence>MAMLIGRILKGVLKIRYLIIGGAVGGSAAVKKSYDEWKDKLDSLNVRGYFPSDESLDSYRESLIRMKDKVSDTVKDFKIDPRLANIWSSNVKDAQEWFDKRLDDAIKAVETSENDDTDLEALSPTVQAAVSEKQQKDRGKDKTTEALAESQQKIERLQKEVGALQEELMKVQLKYQKEMEKLEKENKEVRKQMMLKSITGGPKRKVKKSLIDMYSEVLDELTDYDVSYNAQDHLPRVVVVGDQSSGKTSVLEMIAQARIFPRGAGEMMTRAPVKVTLSEGPYHIAQFKDSAIEFDLTKEEDLAELRREIEIRMKNSVRDGRTVSFEVISLTVKGPGLQRMVLVDLPGIIS</sequence>
<protein>
    <recommendedName>
        <fullName evidence="2">Dynamin-type G domain-containing protein</fullName>
    </recommendedName>
</protein>
<evidence type="ECO:0000256" key="1">
    <source>
        <dbReference type="SAM" id="Coils"/>
    </source>
</evidence>
<dbReference type="Pfam" id="PF00350">
    <property type="entry name" value="Dynamin_N"/>
    <property type="match status" value="1"/>
</dbReference>